<feature type="domain" description="DNA polymerase III delta N-terminal" evidence="9">
    <location>
        <begin position="21"/>
        <end position="140"/>
    </location>
</feature>
<dbReference type="Gene3D" id="1.10.8.60">
    <property type="match status" value="1"/>
</dbReference>
<evidence type="ECO:0000259" key="10">
    <source>
        <dbReference type="Pfam" id="PF21694"/>
    </source>
</evidence>
<evidence type="ECO:0000259" key="9">
    <source>
        <dbReference type="Pfam" id="PF06144"/>
    </source>
</evidence>
<dbReference type="GO" id="GO:0006261">
    <property type="term" value="P:DNA-templated DNA replication"/>
    <property type="evidence" value="ECO:0007669"/>
    <property type="project" value="TreeGrafter"/>
</dbReference>
<comment type="similarity">
    <text evidence="7">Belongs to the DNA polymerase HolA subunit family.</text>
</comment>
<dbReference type="GO" id="GO:0003677">
    <property type="term" value="F:DNA binding"/>
    <property type="evidence" value="ECO:0007669"/>
    <property type="project" value="InterPro"/>
</dbReference>
<dbReference type="Proteomes" id="UP000266426">
    <property type="component" value="Unassembled WGS sequence"/>
</dbReference>
<dbReference type="Pfam" id="PF21694">
    <property type="entry name" value="DNA_pol3_delta_C"/>
    <property type="match status" value="1"/>
</dbReference>
<dbReference type="InterPro" id="IPR027417">
    <property type="entry name" value="P-loop_NTPase"/>
</dbReference>
<dbReference type="SUPFAM" id="SSF52540">
    <property type="entry name" value="P-loop containing nucleoside triphosphate hydrolases"/>
    <property type="match status" value="1"/>
</dbReference>
<dbReference type="Gene3D" id="3.40.50.300">
    <property type="entry name" value="P-loop containing nucleotide triphosphate hydrolases"/>
    <property type="match status" value="1"/>
</dbReference>
<dbReference type="InterPro" id="IPR010372">
    <property type="entry name" value="DNA_pol3_delta_N"/>
</dbReference>
<sequence length="338" mass="38957">MMKRSATDAKSIKPVYVISSPEQFFIDKQINDIKESLVKLVSSEDAVEFESIDAQQSTPEDIINLANTYPFLAEKRCLTVKHFDATFAIKPDKAQKAACDLYESYFDEPADFTVLILIADKLDKRMKLVKSASSRGLLLEFSPPSERDMPSIIKQEVHRQFNKSIDNRAVMLLSELVGTNLDTLQKELEKLDLYTDNETNITDHHVAKMVGNSALVDNFRMTDYLASKNAPEALNLLLQLLNKHQEPPERLLGLLKWQFKRLYNAKKDMESGIPFSTVCTKHKIFSFHKDKFREQINNFSLQQLQQIYYMLYLTDRQLKSTGLKPEFLIENLFCKIVI</sequence>
<proteinExistence type="inferred from homology"/>
<keyword evidence="6" id="KW-0239">DNA-directed DNA polymerase</keyword>
<evidence type="ECO:0000256" key="5">
    <source>
        <dbReference type="ARBA" id="ARBA00022705"/>
    </source>
</evidence>
<keyword evidence="5" id="KW-0235">DNA replication</keyword>
<dbReference type="NCBIfam" id="TIGR01128">
    <property type="entry name" value="holA"/>
    <property type="match status" value="1"/>
</dbReference>
<reference evidence="11 12" key="1">
    <citation type="journal article" date="2017" name="ISME J.">
        <title>Energy and carbon metabolisms in a deep terrestrial subsurface fluid microbial community.</title>
        <authorList>
            <person name="Momper L."/>
            <person name="Jungbluth S.P."/>
            <person name="Lee M.D."/>
            <person name="Amend J.P."/>
        </authorList>
    </citation>
    <scope>NUCLEOTIDE SEQUENCE [LARGE SCALE GENOMIC DNA]</scope>
    <source>
        <strain evidence="11">SURF_26</strain>
    </source>
</reference>
<dbReference type="AlphaFoldDB" id="A0A3A4R378"/>
<accession>A0A3A4R378</accession>
<protein>
    <recommendedName>
        <fullName evidence="2">DNA polymerase III subunit delta</fullName>
        <ecNumber evidence="1">2.7.7.7</ecNumber>
    </recommendedName>
</protein>
<dbReference type="Gene3D" id="1.20.272.10">
    <property type="match status" value="1"/>
</dbReference>
<dbReference type="SUPFAM" id="SSF48019">
    <property type="entry name" value="post-AAA+ oligomerization domain-like"/>
    <property type="match status" value="1"/>
</dbReference>
<evidence type="ECO:0000256" key="8">
    <source>
        <dbReference type="ARBA" id="ARBA00049244"/>
    </source>
</evidence>
<dbReference type="InterPro" id="IPR048466">
    <property type="entry name" value="DNA_pol3_delta-like_C"/>
</dbReference>
<comment type="catalytic activity">
    <reaction evidence="8">
        <text>DNA(n) + a 2'-deoxyribonucleoside 5'-triphosphate = DNA(n+1) + diphosphate</text>
        <dbReference type="Rhea" id="RHEA:22508"/>
        <dbReference type="Rhea" id="RHEA-COMP:17339"/>
        <dbReference type="Rhea" id="RHEA-COMP:17340"/>
        <dbReference type="ChEBI" id="CHEBI:33019"/>
        <dbReference type="ChEBI" id="CHEBI:61560"/>
        <dbReference type="ChEBI" id="CHEBI:173112"/>
        <dbReference type="EC" id="2.7.7.7"/>
    </reaction>
</comment>
<dbReference type="Pfam" id="PF06144">
    <property type="entry name" value="DNA_pol3_delta"/>
    <property type="match status" value="1"/>
</dbReference>
<dbReference type="PANTHER" id="PTHR34388:SF1">
    <property type="entry name" value="DNA POLYMERASE III SUBUNIT DELTA"/>
    <property type="match status" value="1"/>
</dbReference>
<name>A0A3A4R378_9BACT</name>
<dbReference type="GO" id="GO:0009360">
    <property type="term" value="C:DNA polymerase III complex"/>
    <property type="evidence" value="ECO:0007669"/>
    <property type="project" value="InterPro"/>
</dbReference>
<dbReference type="EC" id="2.7.7.7" evidence="1"/>
<comment type="caution">
    <text evidence="11">The sequence shown here is derived from an EMBL/GenBank/DDBJ whole genome shotgun (WGS) entry which is preliminary data.</text>
</comment>
<evidence type="ECO:0000256" key="2">
    <source>
        <dbReference type="ARBA" id="ARBA00017703"/>
    </source>
</evidence>
<evidence type="ECO:0000256" key="4">
    <source>
        <dbReference type="ARBA" id="ARBA00022695"/>
    </source>
</evidence>
<evidence type="ECO:0000256" key="3">
    <source>
        <dbReference type="ARBA" id="ARBA00022679"/>
    </source>
</evidence>
<evidence type="ECO:0000313" key="12">
    <source>
        <dbReference type="Proteomes" id="UP000266426"/>
    </source>
</evidence>
<dbReference type="InterPro" id="IPR008921">
    <property type="entry name" value="DNA_pol3_clamp-load_cplx_C"/>
</dbReference>
<gene>
    <name evidence="11" type="primary">holA</name>
    <name evidence="11" type="ORF">C4541_07200</name>
</gene>
<dbReference type="GO" id="GO:0003887">
    <property type="term" value="F:DNA-directed DNA polymerase activity"/>
    <property type="evidence" value="ECO:0007669"/>
    <property type="project" value="UniProtKB-KW"/>
</dbReference>
<evidence type="ECO:0000313" key="11">
    <source>
        <dbReference type="EMBL" id="RJP58896.1"/>
    </source>
</evidence>
<dbReference type="EMBL" id="QZJZ01000059">
    <property type="protein sequence ID" value="RJP58896.1"/>
    <property type="molecule type" value="Genomic_DNA"/>
</dbReference>
<dbReference type="InterPro" id="IPR005790">
    <property type="entry name" value="DNA_polIII_delta"/>
</dbReference>
<organism evidence="11 12">
    <name type="scientific">Candidatus Auribacter fodinae</name>
    <dbReference type="NCBI Taxonomy" id="2093366"/>
    <lineage>
        <taxon>Bacteria</taxon>
        <taxon>Pseudomonadati</taxon>
        <taxon>Candidatus Auribacterota</taxon>
        <taxon>Candidatus Auribacteria</taxon>
        <taxon>Candidatus Auribacterales</taxon>
        <taxon>Candidatus Auribacteraceae</taxon>
        <taxon>Candidatus Auribacter</taxon>
    </lineage>
</organism>
<dbReference type="PANTHER" id="PTHR34388">
    <property type="entry name" value="DNA POLYMERASE III SUBUNIT DELTA"/>
    <property type="match status" value="1"/>
</dbReference>
<keyword evidence="4 11" id="KW-0548">Nucleotidyltransferase</keyword>
<evidence type="ECO:0000256" key="6">
    <source>
        <dbReference type="ARBA" id="ARBA00022932"/>
    </source>
</evidence>
<evidence type="ECO:0000256" key="1">
    <source>
        <dbReference type="ARBA" id="ARBA00012417"/>
    </source>
</evidence>
<evidence type="ECO:0000256" key="7">
    <source>
        <dbReference type="ARBA" id="ARBA00034754"/>
    </source>
</evidence>
<feature type="domain" description="DNA polymerase III delta subunit-like C-terminal" evidence="10">
    <location>
        <begin position="219"/>
        <end position="335"/>
    </location>
</feature>
<keyword evidence="3 11" id="KW-0808">Transferase</keyword>